<organism evidence="3 4">
    <name type="scientific">Byssochlamys spectabilis (strain No. 5 / NBRC 109023)</name>
    <name type="common">Paecilomyces variotii</name>
    <dbReference type="NCBI Taxonomy" id="1356009"/>
    <lineage>
        <taxon>Eukaryota</taxon>
        <taxon>Fungi</taxon>
        <taxon>Dikarya</taxon>
        <taxon>Ascomycota</taxon>
        <taxon>Pezizomycotina</taxon>
        <taxon>Eurotiomycetes</taxon>
        <taxon>Eurotiomycetidae</taxon>
        <taxon>Eurotiales</taxon>
        <taxon>Thermoascaceae</taxon>
        <taxon>Paecilomyces</taxon>
    </lineage>
</organism>
<sequence length="88" mass="9751">MTNRNQNPSASEPRYGSNVFTGPAIQPAQLTAEIQRLAAARENHLQHAQQAQDRINELQDFLQNMVRSLTTITETKTNSGRRGCGGRS</sequence>
<evidence type="ECO:0000256" key="1">
    <source>
        <dbReference type="SAM" id="Coils"/>
    </source>
</evidence>
<proteinExistence type="predicted"/>
<name>V5F705_BYSSN</name>
<keyword evidence="1" id="KW-0175">Coiled coil</keyword>
<dbReference type="InParanoid" id="V5F705"/>
<keyword evidence="4" id="KW-1185">Reference proteome</keyword>
<feature type="region of interest" description="Disordered" evidence="2">
    <location>
        <begin position="1"/>
        <end position="22"/>
    </location>
</feature>
<gene>
    <name evidence="3" type="ORF">PVAR5_0111</name>
</gene>
<feature type="coiled-coil region" evidence="1">
    <location>
        <begin position="34"/>
        <end position="68"/>
    </location>
</feature>
<protein>
    <submittedName>
        <fullName evidence="3">Uncharacterized protein</fullName>
    </submittedName>
</protein>
<evidence type="ECO:0000256" key="2">
    <source>
        <dbReference type="SAM" id="MobiDB-lite"/>
    </source>
</evidence>
<dbReference type="Proteomes" id="UP000018001">
    <property type="component" value="Unassembled WGS sequence"/>
</dbReference>
<evidence type="ECO:0000313" key="4">
    <source>
        <dbReference type="Proteomes" id="UP000018001"/>
    </source>
</evidence>
<comment type="caution">
    <text evidence="3">The sequence shown here is derived from an EMBL/GenBank/DDBJ whole genome shotgun (WGS) entry which is preliminary data.</text>
</comment>
<evidence type="ECO:0000313" key="3">
    <source>
        <dbReference type="EMBL" id="GAD91539.1"/>
    </source>
</evidence>
<dbReference type="EMBL" id="BAUL01000001">
    <property type="protein sequence ID" value="GAD91539.1"/>
    <property type="molecule type" value="Genomic_DNA"/>
</dbReference>
<reference evidence="4" key="1">
    <citation type="journal article" date="2014" name="Genome Announc.">
        <title>Draft genome sequence of the formaldehyde-resistant fungus Byssochlamys spectabilis No. 5 (anamorph Paecilomyces variotii No. 5) (NBRC109023).</title>
        <authorList>
            <person name="Oka T."/>
            <person name="Ekino K."/>
            <person name="Fukuda K."/>
            <person name="Nomura Y."/>
        </authorList>
    </citation>
    <scope>NUCLEOTIDE SEQUENCE [LARGE SCALE GENOMIC DNA]</scope>
    <source>
        <strain evidence="4">No. 5 / NBRC 109023</strain>
    </source>
</reference>
<dbReference type="AlphaFoldDB" id="V5F705"/>
<dbReference type="HOGENOM" id="CLU_2468824_0_0_1"/>
<accession>V5F705</accession>
<feature type="compositionally biased region" description="Polar residues" evidence="2">
    <location>
        <begin position="1"/>
        <end position="10"/>
    </location>
</feature>